<protein>
    <submittedName>
        <fullName evidence="1">Uncharacterized protein</fullName>
    </submittedName>
</protein>
<organism evidence="1">
    <name type="scientific">Arundo donax</name>
    <name type="common">Giant reed</name>
    <name type="synonym">Donax arundinaceus</name>
    <dbReference type="NCBI Taxonomy" id="35708"/>
    <lineage>
        <taxon>Eukaryota</taxon>
        <taxon>Viridiplantae</taxon>
        <taxon>Streptophyta</taxon>
        <taxon>Embryophyta</taxon>
        <taxon>Tracheophyta</taxon>
        <taxon>Spermatophyta</taxon>
        <taxon>Magnoliopsida</taxon>
        <taxon>Liliopsida</taxon>
        <taxon>Poales</taxon>
        <taxon>Poaceae</taxon>
        <taxon>PACMAD clade</taxon>
        <taxon>Arundinoideae</taxon>
        <taxon>Arundineae</taxon>
        <taxon>Arundo</taxon>
    </lineage>
</organism>
<reference evidence="1" key="1">
    <citation type="submission" date="2014-09" db="EMBL/GenBank/DDBJ databases">
        <authorList>
            <person name="Magalhaes I.L.F."/>
            <person name="Oliveira U."/>
            <person name="Santos F.R."/>
            <person name="Vidigal T.H.D.A."/>
            <person name="Brescovit A.D."/>
            <person name="Santos A.J."/>
        </authorList>
    </citation>
    <scope>NUCLEOTIDE SEQUENCE</scope>
    <source>
        <tissue evidence="1">Shoot tissue taken approximately 20 cm above the soil surface</tissue>
    </source>
</reference>
<accession>A0A0A9EFM4</accession>
<reference evidence="1" key="2">
    <citation type="journal article" date="2015" name="Data Brief">
        <title>Shoot transcriptome of the giant reed, Arundo donax.</title>
        <authorList>
            <person name="Barrero R.A."/>
            <person name="Guerrero F.D."/>
            <person name="Moolhuijzen P."/>
            <person name="Goolsby J.A."/>
            <person name="Tidwell J."/>
            <person name="Bellgard S.E."/>
            <person name="Bellgard M.I."/>
        </authorList>
    </citation>
    <scope>NUCLEOTIDE SEQUENCE</scope>
    <source>
        <tissue evidence="1">Shoot tissue taken approximately 20 cm above the soil surface</tissue>
    </source>
</reference>
<name>A0A0A9EFM4_ARUDO</name>
<evidence type="ECO:0000313" key="1">
    <source>
        <dbReference type="EMBL" id="JAD98886.1"/>
    </source>
</evidence>
<dbReference type="AlphaFoldDB" id="A0A0A9EFM4"/>
<sequence length="49" mass="5409">MSTLLHLANNTGWYIHISVETKSTTATKLNLYNVLTRVGELIPDSAAFC</sequence>
<dbReference type="EMBL" id="GBRH01199009">
    <property type="protein sequence ID" value="JAD98886.1"/>
    <property type="molecule type" value="Transcribed_RNA"/>
</dbReference>
<proteinExistence type="predicted"/>